<keyword evidence="2" id="KW-1185">Reference proteome</keyword>
<dbReference type="EMBL" id="BQNB010011222">
    <property type="protein sequence ID" value="GJS87752.1"/>
    <property type="molecule type" value="Genomic_DNA"/>
</dbReference>
<protein>
    <submittedName>
        <fullName evidence="1">Uncharacterized protein</fullName>
    </submittedName>
</protein>
<comment type="caution">
    <text evidence="1">The sequence shown here is derived from an EMBL/GenBank/DDBJ whole genome shotgun (WGS) entry which is preliminary data.</text>
</comment>
<name>A0ABQ4ZD35_9ASTR</name>
<reference evidence="1" key="1">
    <citation type="journal article" date="2022" name="Int. J. Mol. Sci.">
        <title>Draft Genome of Tanacetum Coccineum: Genomic Comparison of Closely Related Tanacetum-Family Plants.</title>
        <authorList>
            <person name="Yamashiro T."/>
            <person name="Shiraishi A."/>
            <person name="Nakayama K."/>
            <person name="Satake H."/>
        </authorList>
    </citation>
    <scope>NUCLEOTIDE SEQUENCE</scope>
</reference>
<evidence type="ECO:0000313" key="2">
    <source>
        <dbReference type="Proteomes" id="UP001151760"/>
    </source>
</evidence>
<accession>A0ABQ4ZD35</accession>
<gene>
    <name evidence="1" type="ORF">Tco_0770388</name>
</gene>
<proteinExistence type="predicted"/>
<dbReference type="Proteomes" id="UP001151760">
    <property type="component" value="Unassembled WGS sequence"/>
</dbReference>
<sequence length="112" mass="12773">MVSYKGDLYKLLIVQVIAAPTIPVYAEENLGDPIEIMVDIVHPTPVTAVAFHAATVEEIEEGLLTLRERERANRVETEGITLRARVRSLEVVETWLHGIVKDEREVRERIER</sequence>
<reference evidence="1" key="2">
    <citation type="submission" date="2022-01" db="EMBL/GenBank/DDBJ databases">
        <authorList>
            <person name="Yamashiro T."/>
            <person name="Shiraishi A."/>
            <person name="Satake H."/>
            <person name="Nakayama K."/>
        </authorList>
    </citation>
    <scope>NUCLEOTIDE SEQUENCE</scope>
</reference>
<organism evidence="1 2">
    <name type="scientific">Tanacetum coccineum</name>
    <dbReference type="NCBI Taxonomy" id="301880"/>
    <lineage>
        <taxon>Eukaryota</taxon>
        <taxon>Viridiplantae</taxon>
        <taxon>Streptophyta</taxon>
        <taxon>Embryophyta</taxon>
        <taxon>Tracheophyta</taxon>
        <taxon>Spermatophyta</taxon>
        <taxon>Magnoliopsida</taxon>
        <taxon>eudicotyledons</taxon>
        <taxon>Gunneridae</taxon>
        <taxon>Pentapetalae</taxon>
        <taxon>asterids</taxon>
        <taxon>campanulids</taxon>
        <taxon>Asterales</taxon>
        <taxon>Asteraceae</taxon>
        <taxon>Asteroideae</taxon>
        <taxon>Anthemideae</taxon>
        <taxon>Anthemidinae</taxon>
        <taxon>Tanacetum</taxon>
    </lineage>
</organism>
<evidence type="ECO:0000313" key="1">
    <source>
        <dbReference type="EMBL" id="GJS87752.1"/>
    </source>
</evidence>